<proteinExistence type="inferred from homology"/>
<dbReference type="FunFam" id="3.40.309.10:FF:000012">
    <property type="entry name" value="Betaine aldehyde dehydrogenase"/>
    <property type="match status" value="1"/>
</dbReference>
<dbReference type="AlphaFoldDB" id="A0A543KC45"/>
<keyword evidence="9" id="KW-1185">Reference proteome</keyword>
<accession>A0A543KC45</accession>
<evidence type="ECO:0000256" key="4">
    <source>
        <dbReference type="ARBA" id="ARBA00049194"/>
    </source>
</evidence>
<reference evidence="8 9" key="1">
    <citation type="submission" date="2019-06" db="EMBL/GenBank/DDBJ databases">
        <title>Genomic Encyclopedia of Archaeal and Bacterial Type Strains, Phase II (KMG-II): from individual species to whole genera.</title>
        <authorList>
            <person name="Goeker M."/>
        </authorList>
    </citation>
    <scope>NUCLEOTIDE SEQUENCE [LARGE SCALE GENOMIC DNA]</scope>
    <source>
        <strain evidence="8 9">DSM 18423</strain>
    </source>
</reference>
<feature type="active site" evidence="5">
    <location>
        <position position="246"/>
    </location>
</feature>
<dbReference type="CDD" id="cd07138">
    <property type="entry name" value="ALDH_CddD_SSP0762"/>
    <property type="match status" value="1"/>
</dbReference>
<dbReference type="GO" id="GO:0004029">
    <property type="term" value="F:aldehyde dehydrogenase (NAD+) activity"/>
    <property type="evidence" value="ECO:0007669"/>
    <property type="project" value="UniProtKB-EC"/>
</dbReference>
<dbReference type="SUPFAM" id="SSF53720">
    <property type="entry name" value="ALDH-like"/>
    <property type="match status" value="1"/>
</dbReference>
<organism evidence="8 9">
    <name type="scientific">Roseinatronobacter monicus</name>
    <dbReference type="NCBI Taxonomy" id="393481"/>
    <lineage>
        <taxon>Bacteria</taxon>
        <taxon>Pseudomonadati</taxon>
        <taxon>Pseudomonadota</taxon>
        <taxon>Alphaproteobacteria</taxon>
        <taxon>Rhodobacterales</taxon>
        <taxon>Paracoccaceae</taxon>
        <taxon>Roseinatronobacter</taxon>
    </lineage>
</organism>
<dbReference type="PROSITE" id="PS00070">
    <property type="entry name" value="ALDEHYDE_DEHYDR_CYS"/>
    <property type="match status" value="1"/>
</dbReference>
<evidence type="ECO:0000256" key="1">
    <source>
        <dbReference type="ARBA" id="ARBA00009986"/>
    </source>
</evidence>
<dbReference type="InterPro" id="IPR016160">
    <property type="entry name" value="Ald_DH_CS_CYS"/>
</dbReference>
<evidence type="ECO:0000256" key="5">
    <source>
        <dbReference type="PROSITE-ProRule" id="PRU10007"/>
    </source>
</evidence>
<comment type="similarity">
    <text evidence="1 6">Belongs to the aldehyde dehydrogenase family.</text>
</comment>
<evidence type="ECO:0000256" key="2">
    <source>
        <dbReference type="ARBA" id="ARBA00023002"/>
    </source>
</evidence>
<gene>
    <name evidence="8" type="ORF">BD293_1274</name>
</gene>
<dbReference type="InterPro" id="IPR015590">
    <property type="entry name" value="Aldehyde_DH_dom"/>
</dbReference>
<dbReference type="Gene3D" id="3.40.605.10">
    <property type="entry name" value="Aldehyde Dehydrogenase, Chain A, domain 1"/>
    <property type="match status" value="1"/>
</dbReference>
<name>A0A543KC45_9RHOB</name>
<dbReference type="Pfam" id="PF00171">
    <property type="entry name" value="Aldedh"/>
    <property type="match status" value="1"/>
</dbReference>
<dbReference type="EMBL" id="VFPT01000001">
    <property type="protein sequence ID" value="TQM92661.1"/>
    <property type="molecule type" value="Genomic_DNA"/>
</dbReference>
<dbReference type="InterPro" id="IPR029510">
    <property type="entry name" value="Ald_DH_CS_GLU"/>
</dbReference>
<evidence type="ECO:0000256" key="3">
    <source>
        <dbReference type="ARBA" id="ARBA00024226"/>
    </source>
</evidence>
<dbReference type="Proteomes" id="UP000320582">
    <property type="component" value="Unassembled WGS sequence"/>
</dbReference>
<comment type="catalytic activity">
    <reaction evidence="4">
        <text>an aldehyde + NAD(+) + H2O = a carboxylate + NADH + 2 H(+)</text>
        <dbReference type="Rhea" id="RHEA:16185"/>
        <dbReference type="ChEBI" id="CHEBI:15377"/>
        <dbReference type="ChEBI" id="CHEBI:15378"/>
        <dbReference type="ChEBI" id="CHEBI:17478"/>
        <dbReference type="ChEBI" id="CHEBI:29067"/>
        <dbReference type="ChEBI" id="CHEBI:57540"/>
        <dbReference type="ChEBI" id="CHEBI:57945"/>
        <dbReference type="EC" id="1.2.1.3"/>
    </reaction>
</comment>
<sequence length="476" mass="51124">MTDINRFYINGAWVAPQGTQTMPILNPATNRQIGMLMLGDAADVDRAVAAAKAAFESWGFTPKAERRAFLARLLAISEAREEEMAQAITAEMGAPITLSREQQAASGTGHLRAFLDAFDAMDEEETLPNGDIISYEPIGVCGLITPWNWPINQIALKVIPALATGNTCVLKPSEHTPLSARLYAEMIHEAGFPKGVFNLVFGDGPTVGSALSKHPDVAMMSFTGSTRAGISVTRNAAESIKRVALELGGKSPNIIFADADLEARVPEGVFECFSNTGQSCNAPTRMLVERSVYDRAVTLAAQAARSQAVGDPLKEGDHIGPLFDQIQYDRVQAMIQKGLDEGARLVVGGTGKPDGFETGWYVKPTLFADVTNDMDIAQQEIFGPVLVMIPFDSEDDAIAIANDTPFGLDAYVSTADEARALRVVRRLRAGGIHINGRATDYGSPFGGFKQSGNGREGGAHGLTEFYEVKVRPPFQA</sequence>
<dbReference type="PROSITE" id="PS00687">
    <property type="entry name" value="ALDEHYDE_DEHYDR_GLU"/>
    <property type="match status" value="1"/>
</dbReference>
<dbReference type="EC" id="1.2.1.3" evidence="3"/>
<feature type="domain" description="Aldehyde dehydrogenase" evidence="7">
    <location>
        <begin position="13"/>
        <end position="470"/>
    </location>
</feature>
<comment type="caution">
    <text evidence="8">The sequence shown here is derived from an EMBL/GenBank/DDBJ whole genome shotgun (WGS) entry which is preliminary data.</text>
</comment>
<evidence type="ECO:0000256" key="6">
    <source>
        <dbReference type="RuleBase" id="RU003345"/>
    </source>
</evidence>
<evidence type="ECO:0000313" key="8">
    <source>
        <dbReference type="EMBL" id="TQM92661.1"/>
    </source>
</evidence>
<dbReference type="FunFam" id="3.40.605.10:FF:000007">
    <property type="entry name" value="NAD/NADP-dependent betaine aldehyde dehydrogenase"/>
    <property type="match status" value="1"/>
</dbReference>
<dbReference type="PANTHER" id="PTHR42804:SF1">
    <property type="entry name" value="ALDEHYDE DEHYDROGENASE-RELATED"/>
    <property type="match status" value="1"/>
</dbReference>
<dbReference type="PANTHER" id="PTHR42804">
    <property type="entry name" value="ALDEHYDE DEHYDROGENASE"/>
    <property type="match status" value="1"/>
</dbReference>
<dbReference type="InterPro" id="IPR016161">
    <property type="entry name" value="Ald_DH/histidinol_DH"/>
</dbReference>
<evidence type="ECO:0000313" key="9">
    <source>
        <dbReference type="Proteomes" id="UP000320582"/>
    </source>
</evidence>
<evidence type="ECO:0000259" key="7">
    <source>
        <dbReference type="Pfam" id="PF00171"/>
    </source>
</evidence>
<dbReference type="InterPro" id="IPR016162">
    <property type="entry name" value="Ald_DH_N"/>
</dbReference>
<keyword evidence="2 6" id="KW-0560">Oxidoreductase</keyword>
<dbReference type="InterPro" id="IPR016163">
    <property type="entry name" value="Ald_DH_C"/>
</dbReference>
<dbReference type="Gene3D" id="3.40.309.10">
    <property type="entry name" value="Aldehyde Dehydrogenase, Chain A, domain 2"/>
    <property type="match status" value="1"/>
</dbReference>
<dbReference type="OrthoDB" id="9812625at2"/>
<protein>
    <recommendedName>
        <fullName evidence="3">aldehyde dehydrogenase (NAD(+))</fullName>
        <ecNumber evidence="3">1.2.1.3</ecNumber>
    </recommendedName>
</protein>
<dbReference type="RefSeq" id="WP_142080331.1">
    <property type="nucleotide sequence ID" value="NZ_VFPT01000001.1"/>
</dbReference>